<evidence type="ECO:0000256" key="1">
    <source>
        <dbReference type="ARBA" id="ARBA00022679"/>
    </source>
</evidence>
<dbReference type="Proteomes" id="UP000245765">
    <property type="component" value="Unassembled WGS sequence"/>
</dbReference>
<gene>
    <name evidence="4" type="ORF">DFH01_07475</name>
</gene>
<feature type="domain" description="Glycosyltransferase subfamily 4-like N-terminal" evidence="3">
    <location>
        <begin position="15"/>
        <end position="219"/>
    </location>
</feature>
<dbReference type="InterPro" id="IPR028098">
    <property type="entry name" value="Glyco_trans_4-like_N"/>
</dbReference>
<dbReference type="PANTHER" id="PTHR46401:SF2">
    <property type="entry name" value="GLYCOSYLTRANSFERASE WBBK-RELATED"/>
    <property type="match status" value="1"/>
</dbReference>
<name>A0A317FJX8_9PROT</name>
<dbReference type="EMBL" id="QGNA01000001">
    <property type="protein sequence ID" value="PWS39361.1"/>
    <property type="molecule type" value="Genomic_DNA"/>
</dbReference>
<protein>
    <submittedName>
        <fullName evidence="4">Glycosyl transferase family 1</fullName>
    </submittedName>
</protein>
<dbReference type="AlphaFoldDB" id="A0A317FJX8"/>
<dbReference type="GO" id="GO:0016757">
    <property type="term" value="F:glycosyltransferase activity"/>
    <property type="evidence" value="ECO:0007669"/>
    <property type="project" value="InterPro"/>
</dbReference>
<dbReference type="OrthoDB" id="9801609at2"/>
<dbReference type="Pfam" id="PF00534">
    <property type="entry name" value="Glycos_transf_1"/>
    <property type="match status" value="1"/>
</dbReference>
<evidence type="ECO:0000313" key="4">
    <source>
        <dbReference type="EMBL" id="PWS39361.1"/>
    </source>
</evidence>
<keyword evidence="5" id="KW-1185">Reference proteome</keyword>
<organism evidence="4 5">
    <name type="scientific">Falsiroseomonas bella</name>
    <dbReference type="NCBI Taxonomy" id="2184016"/>
    <lineage>
        <taxon>Bacteria</taxon>
        <taxon>Pseudomonadati</taxon>
        <taxon>Pseudomonadota</taxon>
        <taxon>Alphaproteobacteria</taxon>
        <taxon>Acetobacterales</taxon>
        <taxon>Roseomonadaceae</taxon>
        <taxon>Falsiroseomonas</taxon>
    </lineage>
</organism>
<proteinExistence type="predicted"/>
<sequence>MALDGYNLSLEQGTGVATYARGLSHRLKALGAEVGVLYGHRSSAGKDGLLREVTFFDPRGDLPGWRRPLDDTMRMLRLRFGVQAVEVPIGSVETTSLAARLPAFDRIWNIPSLYRAAVLGFGASRRFGRVRLPNAPKLMHWTYPVPLTAEGPGQEALPNIYTIHDLVPLRLPFTTLDNKKRYLGTVRGIAERATHIVTVSEASRRDIITLLGVPEEKVTNTGQAVELPDPATLKPESLVRSELEGFFGLHWQKYFLFFGAIEPKKNVGRLIEAYLATGSEHPLVICGKQAWNAHQELGLLYEDDRREFVPRGPVEGVQGLQRKLRDKVMLIDYVPGRLLTGLIRGARAMLFPSLYEGFGLPVVEAMHLGAPVMTSNTSSLPEVAGDAALLVDPYDTRAMAEAIQRLDADAALRAELAARGPKRAATFNAEDYGKRLREMYARLGIRLEAPA</sequence>
<dbReference type="GO" id="GO:0009103">
    <property type="term" value="P:lipopolysaccharide biosynthetic process"/>
    <property type="evidence" value="ECO:0007669"/>
    <property type="project" value="TreeGrafter"/>
</dbReference>
<reference evidence="5" key="1">
    <citation type="submission" date="2018-05" db="EMBL/GenBank/DDBJ databases">
        <authorList>
            <person name="Du Z."/>
            <person name="Wang X."/>
        </authorList>
    </citation>
    <scope>NUCLEOTIDE SEQUENCE [LARGE SCALE GENOMIC DNA]</scope>
    <source>
        <strain evidence="5">CQN31</strain>
    </source>
</reference>
<dbReference type="SUPFAM" id="SSF53756">
    <property type="entry name" value="UDP-Glycosyltransferase/glycogen phosphorylase"/>
    <property type="match status" value="1"/>
</dbReference>
<feature type="domain" description="Glycosyl transferase family 1" evidence="2">
    <location>
        <begin position="252"/>
        <end position="422"/>
    </location>
</feature>
<comment type="caution">
    <text evidence="4">The sequence shown here is derived from an EMBL/GenBank/DDBJ whole genome shotgun (WGS) entry which is preliminary data.</text>
</comment>
<accession>A0A317FJX8</accession>
<evidence type="ECO:0000313" key="5">
    <source>
        <dbReference type="Proteomes" id="UP000245765"/>
    </source>
</evidence>
<evidence type="ECO:0000259" key="3">
    <source>
        <dbReference type="Pfam" id="PF13439"/>
    </source>
</evidence>
<dbReference type="InterPro" id="IPR001296">
    <property type="entry name" value="Glyco_trans_1"/>
</dbReference>
<dbReference type="PANTHER" id="PTHR46401">
    <property type="entry name" value="GLYCOSYLTRANSFERASE WBBK-RELATED"/>
    <property type="match status" value="1"/>
</dbReference>
<keyword evidence="1 4" id="KW-0808">Transferase</keyword>
<dbReference type="Pfam" id="PF13439">
    <property type="entry name" value="Glyco_transf_4"/>
    <property type="match status" value="1"/>
</dbReference>
<dbReference type="Gene3D" id="3.40.50.2000">
    <property type="entry name" value="Glycogen Phosphorylase B"/>
    <property type="match status" value="2"/>
</dbReference>
<dbReference type="CDD" id="cd03809">
    <property type="entry name" value="GT4_MtfB-like"/>
    <property type="match status" value="1"/>
</dbReference>
<evidence type="ECO:0000259" key="2">
    <source>
        <dbReference type="Pfam" id="PF00534"/>
    </source>
</evidence>